<evidence type="ECO:0000313" key="4">
    <source>
        <dbReference type="Proteomes" id="UP001611548"/>
    </source>
</evidence>
<evidence type="ECO:0008006" key="5">
    <source>
        <dbReference type="Google" id="ProtNLM"/>
    </source>
</evidence>
<organism evidence="3 4">
    <name type="scientific">Streptomyces pathocidini</name>
    <dbReference type="NCBI Taxonomy" id="1650571"/>
    <lineage>
        <taxon>Bacteria</taxon>
        <taxon>Bacillati</taxon>
        <taxon>Actinomycetota</taxon>
        <taxon>Actinomycetes</taxon>
        <taxon>Kitasatosporales</taxon>
        <taxon>Streptomycetaceae</taxon>
        <taxon>Streptomyces</taxon>
    </lineage>
</organism>
<dbReference type="Proteomes" id="UP001611548">
    <property type="component" value="Unassembled WGS sequence"/>
</dbReference>
<keyword evidence="4" id="KW-1185">Reference proteome</keyword>
<dbReference type="EMBL" id="JBIRWE010000007">
    <property type="protein sequence ID" value="MFI1966030.1"/>
    <property type="molecule type" value="Genomic_DNA"/>
</dbReference>
<protein>
    <recommendedName>
        <fullName evidence="5">Secreted protein</fullName>
    </recommendedName>
</protein>
<accession>A0ABW7UW51</accession>
<feature type="region of interest" description="Disordered" evidence="1">
    <location>
        <begin position="74"/>
        <end position="131"/>
    </location>
</feature>
<evidence type="ECO:0000256" key="2">
    <source>
        <dbReference type="SAM" id="SignalP"/>
    </source>
</evidence>
<name>A0ABW7UW51_9ACTN</name>
<keyword evidence="2" id="KW-0732">Signal</keyword>
<sequence>MAPRLRRHYTAIAAATAVVLAVPVLSACGAVDTALDCARTASAISSSVADLQQAASDAADNPLEAQQALDRIDKNLDKLGDQTDNGDLGKAVDDMGKGVDSARNAIEQGKSPDITPITDAAAEVTKTCSPE</sequence>
<evidence type="ECO:0000256" key="1">
    <source>
        <dbReference type="SAM" id="MobiDB-lite"/>
    </source>
</evidence>
<dbReference type="PROSITE" id="PS51257">
    <property type="entry name" value="PROKAR_LIPOPROTEIN"/>
    <property type="match status" value="1"/>
</dbReference>
<dbReference type="RefSeq" id="WP_055473099.1">
    <property type="nucleotide sequence ID" value="NZ_JBEZHZ010000009.1"/>
</dbReference>
<reference evidence="3 4" key="1">
    <citation type="submission" date="2024-10" db="EMBL/GenBank/DDBJ databases">
        <title>The Natural Products Discovery Center: Release of the First 8490 Sequenced Strains for Exploring Actinobacteria Biosynthetic Diversity.</title>
        <authorList>
            <person name="Kalkreuter E."/>
            <person name="Kautsar S.A."/>
            <person name="Yang D."/>
            <person name="Bader C.D."/>
            <person name="Teijaro C.N."/>
            <person name="Fluegel L."/>
            <person name="Davis C.M."/>
            <person name="Simpson J.R."/>
            <person name="Lauterbach L."/>
            <person name="Steele A.D."/>
            <person name="Gui C."/>
            <person name="Meng S."/>
            <person name="Li G."/>
            <person name="Viehrig K."/>
            <person name="Ye F."/>
            <person name="Su P."/>
            <person name="Kiefer A.F."/>
            <person name="Nichols A."/>
            <person name="Cepeda A.J."/>
            <person name="Yan W."/>
            <person name="Fan B."/>
            <person name="Jiang Y."/>
            <person name="Adhikari A."/>
            <person name="Zheng C.-J."/>
            <person name="Schuster L."/>
            <person name="Cowan T.M."/>
            <person name="Smanski M.J."/>
            <person name="Chevrette M.G."/>
            <person name="De Carvalho L.P.S."/>
            <person name="Shen B."/>
        </authorList>
    </citation>
    <scope>NUCLEOTIDE SEQUENCE [LARGE SCALE GENOMIC DNA]</scope>
    <source>
        <strain evidence="3 4">NPDC020327</strain>
    </source>
</reference>
<gene>
    <name evidence="3" type="ORF">ACH429_18295</name>
</gene>
<feature type="signal peptide" evidence="2">
    <location>
        <begin position="1"/>
        <end position="26"/>
    </location>
</feature>
<proteinExistence type="predicted"/>
<evidence type="ECO:0000313" key="3">
    <source>
        <dbReference type="EMBL" id="MFI1966030.1"/>
    </source>
</evidence>
<feature type="chain" id="PRO_5045813035" description="Secreted protein" evidence="2">
    <location>
        <begin position="27"/>
        <end position="131"/>
    </location>
</feature>
<comment type="caution">
    <text evidence="3">The sequence shown here is derived from an EMBL/GenBank/DDBJ whole genome shotgun (WGS) entry which is preliminary data.</text>
</comment>